<accession>A0ABN7X7Q1</accession>
<keyword evidence="2" id="KW-1185">Reference proteome</keyword>
<dbReference type="Proteomes" id="UP000789901">
    <property type="component" value="Unassembled WGS sequence"/>
</dbReference>
<gene>
    <name evidence="1" type="ORF">GMARGA_LOCUS39958</name>
</gene>
<proteinExistence type="predicted"/>
<reference evidence="1 2" key="1">
    <citation type="submission" date="2021-06" db="EMBL/GenBank/DDBJ databases">
        <authorList>
            <person name="Kallberg Y."/>
            <person name="Tangrot J."/>
            <person name="Rosling A."/>
        </authorList>
    </citation>
    <scope>NUCLEOTIDE SEQUENCE [LARGE SCALE GENOMIC DNA]</scope>
    <source>
        <strain evidence="1 2">120-4 pot B 10/14</strain>
    </source>
</reference>
<comment type="caution">
    <text evidence="1">The sequence shown here is derived from an EMBL/GenBank/DDBJ whole genome shotgun (WGS) entry which is preliminary data.</text>
</comment>
<feature type="non-terminal residue" evidence="1">
    <location>
        <position position="75"/>
    </location>
</feature>
<name>A0ABN7X7Q1_GIGMA</name>
<evidence type="ECO:0000313" key="2">
    <source>
        <dbReference type="Proteomes" id="UP000789901"/>
    </source>
</evidence>
<organism evidence="1 2">
    <name type="scientific">Gigaspora margarita</name>
    <dbReference type="NCBI Taxonomy" id="4874"/>
    <lineage>
        <taxon>Eukaryota</taxon>
        <taxon>Fungi</taxon>
        <taxon>Fungi incertae sedis</taxon>
        <taxon>Mucoromycota</taxon>
        <taxon>Glomeromycotina</taxon>
        <taxon>Glomeromycetes</taxon>
        <taxon>Diversisporales</taxon>
        <taxon>Gigasporaceae</taxon>
        <taxon>Gigaspora</taxon>
    </lineage>
</organism>
<evidence type="ECO:0000313" key="1">
    <source>
        <dbReference type="EMBL" id="CAG8849944.1"/>
    </source>
</evidence>
<sequence>GCMSVQTRVNMALLKLFRTKELCGVTADAKTHLVKPGLDLRGELQDFKSNNLSNGEVSNNESDITCVRTQQSDWN</sequence>
<dbReference type="EMBL" id="CAJVQB010098754">
    <property type="protein sequence ID" value="CAG8849944.1"/>
    <property type="molecule type" value="Genomic_DNA"/>
</dbReference>
<protein>
    <submittedName>
        <fullName evidence="1">8955_t:CDS:1</fullName>
    </submittedName>
</protein>
<feature type="non-terminal residue" evidence="1">
    <location>
        <position position="1"/>
    </location>
</feature>